<gene>
    <name evidence="1" type="ORF">DCAF_LOCUS27000</name>
</gene>
<dbReference type="Proteomes" id="UP001314170">
    <property type="component" value="Unassembled WGS sequence"/>
</dbReference>
<feature type="non-terminal residue" evidence="1">
    <location>
        <position position="79"/>
    </location>
</feature>
<evidence type="ECO:0008006" key="3">
    <source>
        <dbReference type="Google" id="ProtNLM"/>
    </source>
</evidence>
<organism evidence="1 2">
    <name type="scientific">Dovyalis caffra</name>
    <dbReference type="NCBI Taxonomy" id="77055"/>
    <lineage>
        <taxon>Eukaryota</taxon>
        <taxon>Viridiplantae</taxon>
        <taxon>Streptophyta</taxon>
        <taxon>Embryophyta</taxon>
        <taxon>Tracheophyta</taxon>
        <taxon>Spermatophyta</taxon>
        <taxon>Magnoliopsida</taxon>
        <taxon>eudicotyledons</taxon>
        <taxon>Gunneridae</taxon>
        <taxon>Pentapetalae</taxon>
        <taxon>rosids</taxon>
        <taxon>fabids</taxon>
        <taxon>Malpighiales</taxon>
        <taxon>Salicaceae</taxon>
        <taxon>Flacourtieae</taxon>
        <taxon>Dovyalis</taxon>
    </lineage>
</organism>
<accession>A0AAV1SSW1</accession>
<dbReference type="AlphaFoldDB" id="A0AAV1SSW1"/>
<proteinExistence type="predicted"/>
<keyword evidence="2" id="KW-1185">Reference proteome</keyword>
<evidence type="ECO:0000313" key="2">
    <source>
        <dbReference type="Proteomes" id="UP001314170"/>
    </source>
</evidence>
<name>A0AAV1SSW1_9ROSI</name>
<dbReference type="EMBL" id="CAWUPB010001197">
    <property type="protein sequence ID" value="CAK7356724.1"/>
    <property type="molecule type" value="Genomic_DNA"/>
</dbReference>
<reference evidence="1 2" key="1">
    <citation type="submission" date="2024-01" db="EMBL/GenBank/DDBJ databases">
        <authorList>
            <person name="Waweru B."/>
        </authorList>
    </citation>
    <scope>NUCLEOTIDE SEQUENCE [LARGE SCALE GENOMIC DNA]</scope>
</reference>
<sequence length="79" mass="8959">MILRVWIINIIKAENPGKSLKRGVIITDLKFGHRVLIYGNQGQTVVYFHNSIRTREGINNSVRTQEGINNSVRAQKGIN</sequence>
<comment type="caution">
    <text evidence="1">The sequence shown here is derived from an EMBL/GenBank/DDBJ whole genome shotgun (WGS) entry which is preliminary data.</text>
</comment>
<protein>
    <recommendedName>
        <fullName evidence="3">Ribosomal protein S19</fullName>
    </recommendedName>
</protein>
<evidence type="ECO:0000313" key="1">
    <source>
        <dbReference type="EMBL" id="CAK7356724.1"/>
    </source>
</evidence>